<dbReference type="InterPro" id="IPR042245">
    <property type="entry name" value="Tgt2/MlaC_sf"/>
</dbReference>
<dbReference type="PANTHER" id="PTHR36573">
    <property type="entry name" value="INTERMEMBRANE PHOSPHOLIPID TRANSPORT SYSTEM BINDING PROTEIN MLAC"/>
    <property type="match status" value="1"/>
</dbReference>
<dbReference type="Pfam" id="PF05494">
    <property type="entry name" value="MlaC"/>
    <property type="match status" value="1"/>
</dbReference>
<protein>
    <submittedName>
        <fullName evidence="1">Toluene tolerance protein</fullName>
    </submittedName>
</protein>
<dbReference type="AlphaFoldDB" id="A0A0E2ZJ56"/>
<dbReference type="EMBL" id="JPGN01000085">
    <property type="protein sequence ID" value="KFI18257.1"/>
    <property type="molecule type" value="Genomic_DNA"/>
</dbReference>
<sequence>MWRNVMDKYRQRDIGLAVFLILTIFGFSSSFVQADPLPTASAQQLVEETSERMLQTLREKREELEAHPEQIYDLVKEILVPHFDFQRISRLVLGKHWRQATVEQRQRFVDEFRTLLVRTYSTALLKYSDEKINYLPLRGPKEAEKIPVRMEIEQARGGSPISMEVDLYEKGKSWKVYNIKIGGVSLVTNHRTNFANEIRHGGLDQLIDKLKEKNQKAGG</sequence>
<dbReference type="PANTHER" id="PTHR36573:SF1">
    <property type="entry name" value="INTERMEMBRANE PHOSPHOLIPID TRANSPORT SYSTEM BINDING PROTEIN MLAC"/>
    <property type="match status" value="1"/>
</dbReference>
<gene>
    <name evidence="1" type="ORF">IB75_14775</name>
</gene>
<dbReference type="InterPro" id="IPR008869">
    <property type="entry name" value="MlaC/ttg2D"/>
</dbReference>
<proteinExistence type="predicted"/>
<comment type="caution">
    <text evidence="1">The sequence shown here is derived from an EMBL/GenBank/DDBJ whole genome shotgun (WGS) entry which is preliminary data.</text>
</comment>
<organism evidence="1 2">
    <name type="scientific">Nitrosococcus oceani C-27</name>
    <dbReference type="NCBI Taxonomy" id="314279"/>
    <lineage>
        <taxon>Bacteria</taxon>
        <taxon>Pseudomonadati</taxon>
        <taxon>Pseudomonadota</taxon>
        <taxon>Gammaproteobacteria</taxon>
        <taxon>Chromatiales</taxon>
        <taxon>Chromatiaceae</taxon>
        <taxon>Nitrosococcus</taxon>
    </lineage>
</organism>
<reference evidence="1 2" key="1">
    <citation type="submission" date="2014-07" db="EMBL/GenBank/DDBJ databases">
        <title>Comparative analysis of Nitrosococcus oceani genome inventories of strains from Pacific and Atlantic gyres.</title>
        <authorList>
            <person name="Lim C.K."/>
            <person name="Wang L."/>
            <person name="Sayavedra-Soto L.A."/>
            <person name="Klotz M.G."/>
        </authorList>
    </citation>
    <scope>NUCLEOTIDE SEQUENCE [LARGE SCALE GENOMIC DNA]</scope>
    <source>
        <strain evidence="1 2">C-27</strain>
    </source>
</reference>
<dbReference type="PIRSF" id="PIRSF004649">
    <property type="entry name" value="MlaC"/>
    <property type="match status" value="1"/>
</dbReference>
<accession>A0A0E2ZJ56</accession>
<dbReference type="OrthoDB" id="9787053at2"/>
<dbReference type="Proteomes" id="UP000028839">
    <property type="component" value="Unassembled WGS sequence"/>
</dbReference>
<evidence type="ECO:0000313" key="2">
    <source>
        <dbReference type="Proteomes" id="UP000028839"/>
    </source>
</evidence>
<dbReference type="HOGENOM" id="CLU_094502_3_1_6"/>
<name>A0A0E2ZJ56_9GAMM</name>
<dbReference type="Gene3D" id="3.10.450.710">
    <property type="entry name" value="Tgt2/MlaC"/>
    <property type="match status" value="1"/>
</dbReference>
<evidence type="ECO:0000313" key="1">
    <source>
        <dbReference type="EMBL" id="KFI18257.1"/>
    </source>
</evidence>